<dbReference type="CDD" id="cd06261">
    <property type="entry name" value="TM_PBP2"/>
    <property type="match status" value="1"/>
</dbReference>
<sequence length="346" mass="38323">MPIFIKEFSSKKEYQNDQPYDRFAKGICQLKRYILTRLLSLIPVLLIVAIVVFFLIHLTPGDPASVILGSQASPAEVEQLRDKLGLNLPLYQQFFDWFIGLFRGDLGWSISQNKPVLDAFLEHLGPTLSLSILAQAISIILAIPIGIIAARKRGSKTDQFFMVLVMLGMAVPSFLLGLLLMQLFGVKLKWFPVAGYEPLSAGVWNHLRYMIMPALALGIIQTAVIARMTRSSMLDVLSANYIKTAKAKGLKQRIVIYKHALRNASIAIITVVGESFGSLIAGAVVTETVFNLPGIGQLIMNSILRRDYAVIQGVILLASVSYLLVNLIVDLLYGVIDPRVRLNRKT</sequence>
<feature type="transmembrane region" description="Helical" evidence="7">
    <location>
        <begin position="266"/>
        <end position="290"/>
    </location>
</feature>
<name>G2TPI0_HEYCO</name>
<evidence type="ECO:0000256" key="1">
    <source>
        <dbReference type="ARBA" id="ARBA00004651"/>
    </source>
</evidence>
<dbReference type="Pfam" id="PF19300">
    <property type="entry name" value="BPD_transp_1_N"/>
    <property type="match status" value="1"/>
</dbReference>
<evidence type="ECO:0000259" key="8">
    <source>
        <dbReference type="PROSITE" id="PS50928"/>
    </source>
</evidence>
<evidence type="ECO:0000256" key="2">
    <source>
        <dbReference type="ARBA" id="ARBA00022448"/>
    </source>
</evidence>
<dbReference type="eggNOG" id="COG0601">
    <property type="taxonomic scope" value="Bacteria"/>
</dbReference>
<comment type="similarity">
    <text evidence="7">Belongs to the binding-protein-dependent transport system permease family.</text>
</comment>
<keyword evidence="3" id="KW-1003">Cell membrane</keyword>
<evidence type="ECO:0000256" key="7">
    <source>
        <dbReference type="RuleBase" id="RU363032"/>
    </source>
</evidence>
<feature type="transmembrane region" description="Helical" evidence="7">
    <location>
        <begin position="38"/>
        <end position="58"/>
    </location>
</feature>
<dbReference type="PANTHER" id="PTHR43163">
    <property type="entry name" value="DIPEPTIDE TRANSPORT SYSTEM PERMEASE PROTEIN DPPB-RELATED"/>
    <property type="match status" value="1"/>
</dbReference>
<keyword evidence="5 7" id="KW-1133">Transmembrane helix</keyword>
<evidence type="ECO:0000313" key="10">
    <source>
        <dbReference type="Proteomes" id="UP000009283"/>
    </source>
</evidence>
<keyword evidence="2 7" id="KW-0813">Transport</keyword>
<evidence type="ECO:0000256" key="3">
    <source>
        <dbReference type="ARBA" id="ARBA00022475"/>
    </source>
</evidence>
<comment type="subcellular location">
    <subcellularLocation>
        <location evidence="1 7">Cell membrane</location>
        <topology evidence="1 7">Multi-pass membrane protein</topology>
    </subcellularLocation>
</comment>
<dbReference type="PROSITE" id="PS50928">
    <property type="entry name" value="ABC_TM1"/>
    <property type="match status" value="1"/>
</dbReference>
<evidence type="ECO:0000256" key="4">
    <source>
        <dbReference type="ARBA" id="ARBA00022692"/>
    </source>
</evidence>
<keyword evidence="6 7" id="KW-0472">Membrane</keyword>
<dbReference type="InterPro" id="IPR045621">
    <property type="entry name" value="BPD_transp_1_N"/>
</dbReference>
<dbReference type="GO" id="GO:0071916">
    <property type="term" value="F:dipeptide transmembrane transporter activity"/>
    <property type="evidence" value="ECO:0007669"/>
    <property type="project" value="TreeGrafter"/>
</dbReference>
<evidence type="ECO:0000313" key="9">
    <source>
        <dbReference type="EMBL" id="AEP01709.1"/>
    </source>
</evidence>
<dbReference type="HOGENOM" id="CLU_036879_0_1_9"/>
<evidence type="ECO:0000256" key="5">
    <source>
        <dbReference type="ARBA" id="ARBA00022989"/>
    </source>
</evidence>
<feature type="transmembrane region" description="Helical" evidence="7">
    <location>
        <begin position="160"/>
        <end position="186"/>
    </location>
</feature>
<dbReference type="SUPFAM" id="SSF161098">
    <property type="entry name" value="MetI-like"/>
    <property type="match status" value="1"/>
</dbReference>
<accession>G2TPI0</accession>
<dbReference type="EMBL" id="CP003056">
    <property type="protein sequence ID" value="AEP01709.1"/>
    <property type="molecule type" value="Genomic_DNA"/>
</dbReference>
<gene>
    <name evidence="9" type="ORF">Bcoa_2531</name>
</gene>
<dbReference type="AlphaFoldDB" id="G2TPI0"/>
<feature type="domain" description="ABC transmembrane type-1" evidence="8">
    <location>
        <begin position="124"/>
        <end position="333"/>
    </location>
</feature>
<protein>
    <submittedName>
        <fullName evidence="9">ABC-type transporter, integral membrane subunit</fullName>
    </submittedName>
</protein>
<dbReference type="InterPro" id="IPR000515">
    <property type="entry name" value="MetI-like"/>
</dbReference>
<feature type="transmembrane region" description="Helical" evidence="7">
    <location>
        <begin position="310"/>
        <end position="336"/>
    </location>
</feature>
<feature type="transmembrane region" description="Helical" evidence="7">
    <location>
        <begin position="128"/>
        <end position="148"/>
    </location>
</feature>
<dbReference type="KEGG" id="bag:Bcoa_2531"/>
<dbReference type="Gene3D" id="1.10.3720.10">
    <property type="entry name" value="MetI-like"/>
    <property type="match status" value="1"/>
</dbReference>
<dbReference type="Pfam" id="PF00528">
    <property type="entry name" value="BPD_transp_1"/>
    <property type="match status" value="1"/>
</dbReference>
<dbReference type="Proteomes" id="UP000009283">
    <property type="component" value="Chromosome"/>
</dbReference>
<proteinExistence type="inferred from homology"/>
<reference evidence="9 10" key="1">
    <citation type="journal article" date="2011" name="Stand. Genomic Sci.">
        <title>Complete Genome Sequence of a thermotolerant sporogenic lactic acid bacterium, Bacillus coagulans strain 36D1.</title>
        <authorList>
            <person name="Rhee M.S."/>
            <person name="Moritz B.E."/>
            <person name="Xie G."/>
            <person name="Glavina Del Rio T."/>
            <person name="Dalin E."/>
            <person name="Tice H."/>
            <person name="Bruce D."/>
            <person name="Goodwin L."/>
            <person name="Chertkov O."/>
            <person name="Brettin T."/>
            <person name="Han C."/>
            <person name="Detter C."/>
            <person name="Pitluck S."/>
            <person name="Land M.L."/>
            <person name="Patel M."/>
            <person name="Ou M."/>
            <person name="Harbrucker R."/>
            <person name="Ingram L.O."/>
            <person name="Shanmugam K.T."/>
        </authorList>
    </citation>
    <scope>NUCLEOTIDE SEQUENCE [LARGE SCALE GENOMIC DNA]</scope>
    <source>
        <strain evidence="9 10">36D1</strain>
    </source>
</reference>
<dbReference type="GO" id="GO:0005886">
    <property type="term" value="C:plasma membrane"/>
    <property type="evidence" value="ECO:0007669"/>
    <property type="project" value="UniProtKB-SubCell"/>
</dbReference>
<organism evidence="9 10">
    <name type="scientific">Heyndrickxia coagulans 36D1</name>
    <dbReference type="NCBI Taxonomy" id="345219"/>
    <lineage>
        <taxon>Bacteria</taxon>
        <taxon>Bacillati</taxon>
        <taxon>Bacillota</taxon>
        <taxon>Bacilli</taxon>
        <taxon>Bacillales</taxon>
        <taxon>Bacillaceae</taxon>
        <taxon>Heyndrickxia</taxon>
    </lineage>
</organism>
<feature type="transmembrane region" description="Helical" evidence="7">
    <location>
        <begin position="206"/>
        <end position="226"/>
    </location>
</feature>
<keyword evidence="4 7" id="KW-0812">Transmembrane</keyword>
<evidence type="ECO:0000256" key="6">
    <source>
        <dbReference type="ARBA" id="ARBA00023136"/>
    </source>
</evidence>
<dbReference type="InterPro" id="IPR035906">
    <property type="entry name" value="MetI-like_sf"/>
</dbReference>
<dbReference type="PANTHER" id="PTHR43163:SF6">
    <property type="entry name" value="DIPEPTIDE TRANSPORT SYSTEM PERMEASE PROTEIN DPPB-RELATED"/>
    <property type="match status" value="1"/>
</dbReference>